<dbReference type="InParanoid" id="D8SFP7"/>
<feature type="region of interest" description="Disordered" evidence="1">
    <location>
        <begin position="140"/>
        <end position="163"/>
    </location>
</feature>
<dbReference type="Gramene" id="EFJ16875">
    <property type="protein sequence ID" value="EFJ16875"/>
    <property type="gene ID" value="SELMODRAFT_421575"/>
</dbReference>
<gene>
    <name evidence="2" type="ORF">SELMODRAFT_421575</name>
</gene>
<feature type="region of interest" description="Disordered" evidence="1">
    <location>
        <begin position="1"/>
        <end position="54"/>
    </location>
</feature>
<evidence type="ECO:0000313" key="3">
    <source>
        <dbReference type="Proteomes" id="UP000001514"/>
    </source>
</evidence>
<name>D8SFP7_SELML</name>
<dbReference type="HOGENOM" id="CLU_991776_0_0_1"/>
<protein>
    <submittedName>
        <fullName evidence="2">Uncharacterized protein</fullName>
    </submittedName>
</protein>
<keyword evidence="3" id="KW-1185">Reference proteome</keyword>
<dbReference type="KEGG" id="smo:SELMODRAFT_421575"/>
<proteinExistence type="predicted"/>
<feature type="compositionally biased region" description="Basic and acidic residues" evidence="1">
    <location>
        <begin position="1"/>
        <end position="12"/>
    </location>
</feature>
<organism evidence="3">
    <name type="scientific">Selaginella moellendorffii</name>
    <name type="common">Spikemoss</name>
    <dbReference type="NCBI Taxonomy" id="88036"/>
    <lineage>
        <taxon>Eukaryota</taxon>
        <taxon>Viridiplantae</taxon>
        <taxon>Streptophyta</taxon>
        <taxon>Embryophyta</taxon>
        <taxon>Tracheophyta</taxon>
        <taxon>Lycopodiopsida</taxon>
        <taxon>Selaginellales</taxon>
        <taxon>Selaginellaceae</taxon>
        <taxon>Selaginella</taxon>
    </lineage>
</organism>
<accession>D8SFP7</accession>
<dbReference type="EMBL" id="GL377617">
    <property type="protein sequence ID" value="EFJ16875.1"/>
    <property type="molecule type" value="Genomic_DNA"/>
</dbReference>
<evidence type="ECO:0000313" key="2">
    <source>
        <dbReference type="EMBL" id="EFJ16875.1"/>
    </source>
</evidence>
<reference evidence="2 3" key="1">
    <citation type="journal article" date="2011" name="Science">
        <title>The Selaginella genome identifies genetic changes associated with the evolution of vascular plants.</title>
        <authorList>
            <person name="Banks J.A."/>
            <person name="Nishiyama T."/>
            <person name="Hasebe M."/>
            <person name="Bowman J.L."/>
            <person name="Gribskov M."/>
            <person name="dePamphilis C."/>
            <person name="Albert V.A."/>
            <person name="Aono N."/>
            <person name="Aoyama T."/>
            <person name="Ambrose B.A."/>
            <person name="Ashton N.W."/>
            <person name="Axtell M.J."/>
            <person name="Barker E."/>
            <person name="Barker M.S."/>
            <person name="Bennetzen J.L."/>
            <person name="Bonawitz N.D."/>
            <person name="Chapple C."/>
            <person name="Cheng C."/>
            <person name="Correa L.G."/>
            <person name="Dacre M."/>
            <person name="DeBarry J."/>
            <person name="Dreyer I."/>
            <person name="Elias M."/>
            <person name="Engstrom E.M."/>
            <person name="Estelle M."/>
            <person name="Feng L."/>
            <person name="Finet C."/>
            <person name="Floyd S.K."/>
            <person name="Frommer W.B."/>
            <person name="Fujita T."/>
            <person name="Gramzow L."/>
            <person name="Gutensohn M."/>
            <person name="Harholt J."/>
            <person name="Hattori M."/>
            <person name="Heyl A."/>
            <person name="Hirai T."/>
            <person name="Hiwatashi Y."/>
            <person name="Ishikawa M."/>
            <person name="Iwata M."/>
            <person name="Karol K.G."/>
            <person name="Koehler B."/>
            <person name="Kolukisaoglu U."/>
            <person name="Kubo M."/>
            <person name="Kurata T."/>
            <person name="Lalonde S."/>
            <person name="Li K."/>
            <person name="Li Y."/>
            <person name="Litt A."/>
            <person name="Lyons E."/>
            <person name="Manning G."/>
            <person name="Maruyama T."/>
            <person name="Michael T.P."/>
            <person name="Mikami K."/>
            <person name="Miyazaki S."/>
            <person name="Morinaga S."/>
            <person name="Murata T."/>
            <person name="Mueller-Roeber B."/>
            <person name="Nelson D.R."/>
            <person name="Obara M."/>
            <person name="Oguri Y."/>
            <person name="Olmstead R.G."/>
            <person name="Onodera N."/>
            <person name="Petersen B.L."/>
            <person name="Pils B."/>
            <person name="Prigge M."/>
            <person name="Rensing S.A."/>
            <person name="Riano-Pachon D.M."/>
            <person name="Roberts A.W."/>
            <person name="Sato Y."/>
            <person name="Scheller H.V."/>
            <person name="Schulz B."/>
            <person name="Schulz C."/>
            <person name="Shakirov E.V."/>
            <person name="Shibagaki N."/>
            <person name="Shinohara N."/>
            <person name="Shippen D.E."/>
            <person name="Soerensen I."/>
            <person name="Sotooka R."/>
            <person name="Sugimoto N."/>
            <person name="Sugita M."/>
            <person name="Sumikawa N."/>
            <person name="Tanurdzic M."/>
            <person name="Theissen G."/>
            <person name="Ulvskov P."/>
            <person name="Wakazuki S."/>
            <person name="Weng J.K."/>
            <person name="Willats W.W."/>
            <person name="Wipf D."/>
            <person name="Wolf P.G."/>
            <person name="Yang L."/>
            <person name="Zimmer A.D."/>
            <person name="Zhu Q."/>
            <person name="Mitros T."/>
            <person name="Hellsten U."/>
            <person name="Loque D."/>
            <person name="Otillar R."/>
            <person name="Salamov A."/>
            <person name="Schmutz J."/>
            <person name="Shapiro H."/>
            <person name="Lindquist E."/>
            <person name="Lucas S."/>
            <person name="Rokhsar D."/>
            <person name="Grigoriev I.V."/>
        </authorList>
    </citation>
    <scope>NUCLEOTIDE SEQUENCE [LARGE SCALE GENOMIC DNA]</scope>
</reference>
<sequence>MEKRENEIEQQQRHTVKKLSGRAARVLQPPNRAAPSSARRVAICPSSSGKTKAKEDVLLLHTPRKGAAGECFLATPTPAKDFSRQGKESHDFSSPIGPSPMNLFQEQHDLCGIWRSSAKRVPLSSSGLGKPRRILLQEEHHNEENHHTNTQMKKKPMTPTPRRCDWDKKSFSASGVAAARIDIQPQSPYVRSTWSKFAAIPLKVSIFVSQTKSTILVKPFRNDNRSSGSKSRTLSVLQLLPKVLAMNRQTKATESSSKIVEVEVAPGALLLIGTVKDTICE</sequence>
<dbReference type="AlphaFoldDB" id="D8SFP7"/>
<dbReference type="Proteomes" id="UP000001514">
    <property type="component" value="Unassembled WGS sequence"/>
</dbReference>
<evidence type="ECO:0000256" key="1">
    <source>
        <dbReference type="SAM" id="MobiDB-lite"/>
    </source>
</evidence>